<feature type="domain" description="Cytochrome C biogenesis protein transmembrane" evidence="8">
    <location>
        <begin position="272"/>
        <end position="487"/>
    </location>
</feature>
<feature type="transmembrane region" description="Helical" evidence="6">
    <location>
        <begin position="468"/>
        <end position="486"/>
    </location>
</feature>
<name>A0A2I5TEP6_SERS3</name>
<dbReference type="InterPro" id="IPR036249">
    <property type="entry name" value="Thioredoxin-like_sf"/>
</dbReference>
<evidence type="ECO:0000256" key="2">
    <source>
        <dbReference type="ARBA" id="ARBA00022692"/>
    </source>
</evidence>
<evidence type="ECO:0000313" key="10">
    <source>
        <dbReference type="EMBL" id="AUG98715.1"/>
    </source>
</evidence>
<dbReference type="GO" id="GO:0017004">
    <property type="term" value="P:cytochrome complex assembly"/>
    <property type="evidence" value="ECO:0007669"/>
    <property type="project" value="UniProtKB-KW"/>
</dbReference>
<feature type="transmembrane region" description="Helical" evidence="6">
    <location>
        <begin position="492"/>
        <end position="513"/>
    </location>
</feature>
<sequence length="674" mass="74337">MYIFIRRFFLLLLFSISAAQAADTGWLQDAQNSHAQVRVRADTSKSDLRVLLDVRLAPGWKTYWRSPGDGGVAPKISWQDHLTAKWFWPVPTRSDISGLTTQGYHDHVTIPMVMTEKHLTVLAGTLTLPTCSNVCILTDYPFRLDLSLPNDKSFDDDFTRAMGRVPSQSGMMSDVKASYTNGKLLITAENPRGWKAPEVFLDSLSDASLGKPVTDINGHHLKVTVPVTDAWGDTPPDLTGQSLSLVIADQDMAQHSKTLIARAQMGNVLPFWNILLMALAGGLILNLMPCVLPVLGMKLGSVLHADNRVRGNIRIRFLSTAAGIMVSFMALALLMTSLRLSHSVIGWGLQFQSPWFIAFMVLITFLFSLNLFDVFYFALPSALNSRLATVGGRGIAGNFCEGVFATLLATPCSAPFLGTAVAFALAAPLTQLWVVFLALGLGMSFPWLLVALWPAMAMWLPGPGRWMNWLRTGLGLMMFGSCLWLLSLINVYVGTDIVIMIAVFMVLLTAILIGKKTQNYARMFYIALLLVMFVSGYLTKSLIVSGSGVSQTEAREKIAWQPLSEEAINQALMNHKRVFIDVTADWCITCKVNELRVLDREDVRQALQQDDVVALRGDWTKPAKEITDFLKRRGRVAVPFNQIYGPGKPDGVVLPPLLDSENLLKTLNAAKGTR</sequence>
<organism evidence="11 12">
    <name type="scientific">Serratia sp. (strain ATCC 39006)</name>
    <name type="common">Prodigiosinella confusarubida</name>
    <dbReference type="NCBI Taxonomy" id="104623"/>
    <lineage>
        <taxon>Bacteria</taxon>
        <taxon>Pseudomonadati</taxon>
        <taxon>Pseudomonadota</taxon>
        <taxon>Gammaproteobacteria</taxon>
        <taxon>Enterobacterales</taxon>
        <taxon>Pectobacteriaceae</taxon>
        <taxon>Prodigiosinella</taxon>
    </lineage>
</organism>
<dbReference type="RefSeq" id="WP_021013819.1">
    <property type="nucleotide sequence ID" value="NZ_CP025084.1"/>
</dbReference>
<evidence type="ECO:0000256" key="7">
    <source>
        <dbReference type="SAM" id="SignalP"/>
    </source>
</evidence>
<dbReference type="Gene3D" id="3.40.30.10">
    <property type="entry name" value="Glutaredoxin"/>
    <property type="match status" value="1"/>
</dbReference>
<feature type="transmembrane region" description="Helical" evidence="6">
    <location>
        <begin position="520"/>
        <end position="538"/>
    </location>
</feature>
<dbReference type="Proteomes" id="UP000233778">
    <property type="component" value="Chromosome"/>
</dbReference>
<dbReference type="EMBL" id="CP025085">
    <property type="protein sequence ID" value="AUG98715.1"/>
    <property type="molecule type" value="Genomic_DNA"/>
</dbReference>
<dbReference type="Pfam" id="PF13899">
    <property type="entry name" value="Thioredoxin_7"/>
    <property type="match status" value="1"/>
</dbReference>
<dbReference type="GO" id="GO:0015035">
    <property type="term" value="F:protein-disulfide reductase activity"/>
    <property type="evidence" value="ECO:0007669"/>
    <property type="project" value="TreeGrafter"/>
</dbReference>
<reference evidence="11" key="2">
    <citation type="submission" date="2013-09" db="EMBL/GenBank/DDBJ databases">
        <authorList>
            <person name="Wang G."/>
            <person name="Yang Y."/>
            <person name="Su Y."/>
        </authorList>
    </citation>
    <scope>NUCLEOTIDE SEQUENCE</scope>
    <source>
        <strain evidence="11">ATCC 39006</strain>
    </source>
</reference>
<evidence type="ECO:0000313" key="13">
    <source>
        <dbReference type="Proteomes" id="UP000233778"/>
    </source>
</evidence>
<evidence type="ECO:0000256" key="4">
    <source>
        <dbReference type="ARBA" id="ARBA00022989"/>
    </source>
</evidence>
<reference evidence="11 12" key="1">
    <citation type="journal article" date="2013" name="Genome Announc.">
        <title>Draft genome sequence of Serratia sp. strain ATCC 39006, a model bacterium for analysis of the biosynthesis and regulation of prodigiosin, a carbapenem, and gas vesicles.</title>
        <authorList>
            <person name="Fineran P.C."/>
            <person name="Iglesias Cans M.C."/>
            <person name="Ramsay J.P."/>
            <person name="Wilf N.M."/>
            <person name="Cossyleon D."/>
            <person name="McNeil M.B."/>
            <person name="Williamson N.R."/>
            <person name="Monson R.E."/>
            <person name="Becher S.A."/>
            <person name="Stanton J.A."/>
            <person name="Brugger K."/>
            <person name="Brown S.D."/>
            <person name="Salmond G.P."/>
        </authorList>
    </citation>
    <scope>NUCLEOTIDE SEQUENCE [LARGE SCALE GENOMIC DNA]</scope>
    <source>
        <strain evidence="11">ATCC 39006</strain>
        <strain evidence="12">ATCC 39006 / SC 11482</strain>
    </source>
</reference>
<dbReference type="OrthoDB" id="9811036at2"/>
<feature type="transmembrane region" description="Helical" evidence="6">
    <location>
        <begin position="432"/>
        <end position="456"/>
    </location>
</feature>
<keyword evidence="2 6" id="KW-0812">Transmembrane</keyword>
<dbReference type="Pfam" id="PF11412">
    <property type="entry name" value="DsbD_N"/>
    <property type="match status" value="1"/>
</dbReference>
<evidence type="ECO:0000313" key="12">
    <source>
        <dbReference type="Proteomes" id="UP000017700"/>
    </source>
</evidence>
<dbReference type="GO" id="GO:0016020">
    <property type="term" value="C:membrane"/>
    <property type="evidence" value="ECO:0007669"/>
    <property type="project" value="UniProtKB-SubCell"/>
</dbReference>
<keyword evidence="12" id="KW-1185">Reference proteome</keyword>
<reference evidence="10 13" key="3">
    <citation type="submission" date="2017-11" db="EMBL/GenBank/DDBJ databases">
        <title>Complete genome sequence of Serratia sp. ATCC 39006 LacA.</title>
        <authorList>
            <person name="Hampton H.G."/>
            <person name="Jackson S.A."/>
            <person name="Jauregui R."/>
            <person name="Poulter G.T.M."/>
            <person name="Salmond G.P.C."/>
            <person name="Fineran P.C."/>
        </authorList>
    </citation>
    <scope>NUCLEOTIDE SEQUENCE [LARGE SCALE GENOMIC DNA]</scope>
    <source>
        <strain evidence="10 13">ATCC 39006</strain>
    </source>
</reference>
<evidence type="ECO:0000256" key="3">
    <source>
        <dbReference type="ARBA" id="ARBA00022748"/>
    </source>
</evidence>
<dbReference type="PANTHER" id="PTHR32234:SF3">
    <property type="entry name" value="SUPPRESSION OF COPPER SENSITIVITY PROTEIN"/>
    <property type="match status" value="1"/>
</dbReference>
<keyword evidence="4 6" id="KW-1133">Transmembrane helix</keyword>
<dbReference type="PANTHER" id="PTHR32234">
    <property type="entry name" value="THIOL:DISULFIDE INTERCHANGE PROTEIN DSBD"/>
    <property type="match status" value="1"/>
</dbReference>
<dbReference type="CDD" id="cd02953">
    <property type="entry name" value="DsbDgamma"/>
    <property type="match status" value="1"/>
</dbReference>
<dbReference type="Proteomes" id="UP000017700">
    <property type="component" value="Chromosome"/>
</dbReference>
<dbReference type="STRING" id="104623.Ser39006_00544"/>
<dbReference type="KEGG" id="serq:CWC46_02060"/>
<dbReference type="InterPro" id="IPR035671">
    <property type="entry name" value="DsbD_gamma"/>
</dbReference>
<feature type="transmembrane region" description="Helical" evidence="6">
    <location>
        <begin position="355"/>
        <end position="379"/>
    </location>
</feature>
<dbReference type="KEGG" id="sera:Ser39006_002060"/>
<evidence type="ECO:0000259" key="9">
    <source>
        <dbReference type="Pfam" id="PF11412"/>
    </source>
</evidence>
<evidence type="ECO:0000259" key="8">
    <source>
        <dbReference type="Pfam" id="PF02683"/>
    </source>
</evidence>
<proteinExistence type="predicted"/>
<dbReference type="InterPro" id="IPR003834">
    <property type="entry name" value="Cyt_c_assmbl_TM_dom"/>
</dbReference>
<feature type="transmembrane region" description="Helical" evidence="6">
    <location>
        <begin position="315"/>
        <end position="335"/>
    </location>
</feature>
<dbReference type="SUPFAM" id="SSF52833">
    <property type="entry name" value="Thioredoxin-like"/>
    <property type="match status" value="1"/>
</dbReference>
<comment type="subcellular location">
    <subcellularLocation>
        <location evidence="1">Membrane</location>
        <topology evidence="1">Multi-pass membrane protein</topology>
    </subcellularLocation>
</comment>
<dbReference type="Pfam" id="PF02683">
    <property type="entry name" value="DsbD_TM"/>
    <property type="match status" value="1"/>
</dbReference>
<feature type="transmembrane region" description="Helical" evidence="6">
    <location>
        <begin position="271"/>
        <end position="295"/>
    </location>
</feature>
<dbReference type="InterPro" id="IPR028250">
    <property type="entry name" value="DsbDN"/>
</dbReference>
<dbReference type="GO" id="GO:0045454">
    <property type="term" value="P:cell redox homeostasis"/>
    <property type="evidence" value="ECO:0007669"/>
    <property type="project" value="TreeGrafter"/>
</dbReference>
<dbReference type="EMBL" id="CP025084">
    <property type="protein sequence ID" value="AUH03030.1"/>
    <property type="molecule type" value="Genomic_DNA"/>
</dbReference>
<feature type="chain" id="PRO_5033760782" evidence="7">
    <location>
        <begin position="22"/>
        <end position="674"/>
    </location>
</feature>
<keyword evidence="7" id="KW-0732">Signal</keyword>
<dbReference type="AlphaFoldDB" id="A0A2I5TEP6"/>
<protein>
    <submittedName>
        <fullName evidence="11">Protein-disulfide reductase</fullName>
    </submittedName>
</protein>
<evidence type="ECO:0000256" key="6">
    <source>
        <dbReference type="SAM" id="Phobius"/>
    </source>
</evidence>
<feature type="transmembrane region" description="Helical" evidence="6">
    <location>
        <begin position="399"/>
        <end position="426"/>
    </location>
</feature>
<gene>
    <name evidence="10" type="ORF">CWC46_02060</name>
    <name evidence="11" type="ORF">Ser39006_002060</name>
</gene>
<keyword evidence="3" id="KW-0201">Cytochrome c-type biogenesis</keyword>
<evidence type="ECO:0000256" key="5">
    <source>
        <dbReference type="ARBA" id="ARBA00023136"/>
    </source>
</evidence>
<evidence type="ECO:0000313" key="11">
    <source>
        <dbReference type="EMBL" id="AUH03030.1"/>
    </source>
</evidence>
<feature type="signal peptide" evidence="7">
    <location>
        <begin position="1"/>
        <end position="21"/>
    </location>
</feature>
<feature type="domain" description="Thiol:disulfide interchange protein DsbD N-terminal" evidence="9">
    <location>
        <begin position="38"/>
        <end position="142"/>
    </location>
</feature>
<accession>A0A2I5TEP6</accession>
<evidence type="ECO:0000256" key="1">
    <source>
        <dbReference type="ARBA" id="ARBA00004141"/>
    </source>
</evidence>
<reference evidence="11" key="4">
    <citation type="submission" date="2017-11" db="EMBL/GenBank/DDBJ databases">
        <title>Complete genome sequence of Serratia sp. ATCC 39006.</title>
        <authorList>
            <person name="Hampton H.G."/>
            <person name="Jackson S.A."/>
            <person name="Jauregui R."/>
            <person name="Poulter G.T.M."/>
            <person name="Salmond G.P.C."/>
            <person name="Fineran P.C."/>
        </authorList>
    </citation>
    <scope>NUCLEOTIDE SEQUENCE</scope>
    <source>
        <strain evidence="11">ATCC 39006</strain>
    </source>
</reference>
<keyword evidence="5 6" id="KW-0472">Membrane</keyword>